<accession>A0A7X0J6K3</accession>
<dbReference type="SUPFAM" id="SSF46894">
    <property type="entry name" value="C-terminal effector domain of the bipartite response regulators"/>
    <property type="match status" value="1"/>
</dbReference>
<keyword evidence="2" id="KW-0812">Transmembrane</keyword>
<dbReference type="Gene3D" id="2.130.10.10">
    <property type="entry name" value="YVTN repeat-like/Quinoprotein amine dehydrogenase"/>
    <property type="match status" value="3"/>
</dbReference>
<dbReference type="RefSeq" id="WP_184626845.1">
    <property type="nucleotide sequence ID" value="NZ_JACHCC010000009.1"/>
</dbReference>
<dbReference type="Proteomes" id="UP000521017">
    <property type="component" value="Unassembled WGS sequence"/>
</dbReference>
<dbReference type="PANTHER" id="PTHR43547">
    <property type="entry name" value="TWO-COMPONENT HISTIDINE KINASE"/>
    <property type="match status" value="1"/>
</dbReference>
<keyword evidence="4" id="KW-0238">DNA-binding</keyword>
<feature type="transmembrane region" description="Helical" evidence="2">
    <location>
        <begin position="753"/>
        <end position="774"/>
    </location>
</feature>
<keyword evidence="2" id="KW-1133">Transmembrane helix</keyword>
<dbReference type="EMBL" id="JACHCC010000009">
    <property type="protein sequence ID" value="MBB6501262.1"/>
    <property type="molecule type" value="Genomic_DNA"/>
</dbReference>
<dbReference type="InterPro" id="IPR013783">
    <property type="entry name" value="Ig-like_fold"/>
</dbReference>
<sequence length="967" mass="111023">MKTRYIISFLLLLCFSLSGFLVKATQIKSIGVPYVQNFPKSVYLSGNQNWAIAKDSKGIMYFGNTQGLLTYDGRYWQQYRMPNRQIVRAVATDSRGLVYTGSFGEFGYWSAHNKKLTYTSLVKLIPQTKQLSDEIWKIYVDGKRVIFQSFTTIYIYEQNKITVVKGPGPFLFLHKVGNRFLVEALEKGIFELKGNKLTALPHTNPVSPSNIMTILPYKNGSLLIGTSKDGLFIYNGSSYIPFNTPANGFLKTYQLNNGSRIDNQYYAFGTILNGLILIDQEGNIVQQINKSSGLQNNTVLSVFTDNEQNLWAGLDNGIDRVELNSPLYFYLDKAGQFGTVYSSLIYNNNIYLGTNQGLFYSPWISGDSKKFNTFDFKLVPNSQGQVWDLSVLDGQLIMGHNVGSFKVTGNQLEKISSSSGGWTIKKLNSNPDYLIQGTYNGLVLYHKDGSGQWKYFTKIQNFKEPSRYVEQDSRGDIWVSHAYKGLYKLTLSPDFKRVIKTRYYDEKNGLHGNYNINLFTLENKLVFSSDAGFMLYDEISNRFSLYKELNKELGSFASSNKIISAGLKKYWFINHGKTALVDFWEPGKLVIDSNRLSLLDGRMVQYYENISQISNTMHLISVDDGFVIYDATAGINLSKKNTLPAVLIRRVEDVTDSYKIISENGNNGDEIEIPFNRNNIRISFSLPYYRQAKIKFQYYLEGYAKQWSEWSPSSQKDFTNLAKGNYRFLVRAKINDELISQTTVFEFTVLPPFYASNWAFALYLLLIILLLFLAKKQYQTRLQKDHEEIMTKVELEKEIFLKKEAEATEKQIIRIQTEKLHAELQSKNRELASSAMSLVYKNELLQKLSQEIAKLKDEKGKTPADDQFRKIQKVIDEGMNDERDWTLFETSFNEAHGSFFKKLKASHPDLVPNDLKLCAYLHMNMSSKEMASLLNISLRGVEIRRYRLRKKLNIPHDKNLAEFFMEL</sequence>
<dbReference type="Pfam" id="PF07495">
    <property type="entry name" value="Y_Y_Y"/>
    <property type="match status" value="1"/>
</dbReference>
<dbReference type="InterPro" id="IPR015943">
    <property type="entry name" value="WD40/YVTN_repeat-like_dom_sf"/>
</dbReference>
<organism evidence="4 5">
    <name type="scientific">Pedobacter cryoconitis</name>
    <dbReference type="NCBI Taxonomy" id="188932"/>
    <lineage>
        <taxon>Bacteria</taxon>
        <taxon>Pseudomonadati</taxon>
        <taxon>Bacteroidota</taxon>
        <taxon>Sphingobacteriia</taxon>
        <taxon>Sphingobacteriales</taxon>
        <taxon>Sphingobacteriaceae</taxon>
        <taxon>Pedobacter</taxon>
    </lineage>
</organism>
<evidence type="ECO:0000259" key="3">
    <source>
        <dbReference type="Pfam" id="PF07495"/>
    </source>
</evidence>
<dbReference type="GO" id="GO:0006355">
    <property type="term" value="P:regulation of DNA-templated transcription"/>
    <property type="evidence" value="ECO:0007669"/>
    <property type="project" value="InterPro"/>
</dbReference>
<keyword evidence="2" id="KW-0472">Membrane</keyword>
<evidence type="ECO:0000256" key="1">
    <source>
        <dbReference type="ARBA" id="ARBA00022553"/>
    </source>
</evidence>
<dbReference type="Gene3D" id="2.60.40.10">
    <property type="entry name" value="Immunoglobulins"/>
    <property type="match status" value="1"/>
</dbReference>
<dbReference type="PANTHER" id="PTHR43547:SF2">
    <property type="entry name" value="HYBRID SIGNAL TRANSDUCTION HISTIDINE KINASE C"/>
    <property type="match status" value="1"/>
</dbReference>
<dbReference type="GO" id="GO:0003677">
    <property type="term" value="F:DNA binding"/>
    <property type="evidence" value="ECO:0007669"/>
    <property type="project" value="UniProtKB-KW"/>
</dbReference>
<evidence type="ECO:0000313" key="4">
    <source>
        <dbReference type="EMBL" id="MBB6501262.1"/>
    </source>
</evidence>
<keyword evidence="1" id="KW-0597">Phosphoprotein</keyword>
<proteinExistence type="predicted"/>
<name>A0A7X0J6K3_9SPHI</name>
<dbReference type="InterPro" id="IPR036388">
    <property type="entry name" value="WH-like_DNA-bd_sf"/>
</dbReference>
<comment type="caution">
    <text evidence="4">The sequence shown here is derived from an EMBL/GenBank/DDBJ whole genome shotgun (WGS) entry which is preliminary data.</text>
</comment>
<evidence type="ECO:0000256" key="2">
    <source>
        <dbReference type="SAM" id="Phobius"/>
    </source>
</evidence>
<feature type="domain" description="Two component regulator three Y" evidence="3">
    <location>
        <begin position="691"/>
        <end position="749"/>
    </location>
</feature>
<evidence type="ECO:0000313" key="5">
    <source>
        <dbReference type="Proteomes" id="UP000521017"/>
    </source>
</evidence>
<reference evidence="4 5" key="1">
    <citation type="submission" date="2020-08" db="EMBL/GenBank/DDBJ databases">
        <title>Genomic Encyclopedia of Type Strains, Phase IV (KMG-V): Genome sequencing to study the core and pangenomes of soil and plant-associated prokaryotes.</title>
        <authorList>
            <person name="Whitman W."/>
        </authorList>
    </citation>
    <scope>NUCLEOTIDE SEQUENCE [LARGE SCALE GENOMIC DNA]</scope>
    <source>
        <strain evidence="4 5">M2T3</strain>
    </source>
</reference>
<gene>
    <name evidence="4" type="ORF">HDF25_003429</name>
</gene>
<dbReference type="InterPro" id="IPR011123">
    <property type="entry name" value="Y_Y_Y"/>
</dbReference>
<dbReference type="GO" id="GO:0000155">
    <property type="term" value="F:phosphorelay sensor kinase activity"/>
    <property type="evidence" value="ECO:0007669"/>
    <property type="project" value="TreeGrafter"/>
</dbReference>
<dbReference type="AlphaFoldDB" id="A0A7X0J6K3"/>
<protein>
    <submittedName>
        <fullName evidence="4">DNA-binding CsgD family transcriptional regulator</fullName>
    </submittedName>
</protein>
<dbReference type="InterPro" id="IPR016032">
    <property type="entry name" value="Sig_transdc_resp-reg_C-effctor"/>
</dbReference>
<dbReference type="Gene3D" id="1.10.10.10">
    <property type="entry name" value="Winged helix-like DNA-binding domain superfamily/Winged helix DNA-binding domain"/>
    <property type="match status" value="1"/>
</dbReference>
<dbReference type="CDD" id="cd22249">
    <property type="entry name" value="UDM1_RNF168_RNF169-like"/>
    <property type="match status" value="1"/>
</dbReference>